<reference evidence="1" key="1">
    <citation type="submission" date="2021-06" db="EMBL/GenBank/DDBJ databases">
        <title>Comparative genomics, transcriptomics and evolutionary studies reveal genomic signatures of adaptation to plant cell wall in hemibiotrophic fungi.</title>
        <authorList>
            <consortium name="DOE Joint Genome Institute"/>
            <person name="Baroncelli R."/>
            <person name="Diaz J.F."/>
            <person name="Benocci T."/>
            <person name="Peng M."/>
            <person name="Battaglia E."/>
            <person name="Haridas S."/>
            <person name="Andreopoulos W."/>
            <person name="Labutti K."/>
            <person name="Pangilinan J."/>
            <person name="Floch G.L."/>
            <person name="Makela M.R."/>
            <person name="Henrissat B."/>
            <person name="Grigoriev I.V."/>
            <person name="Crouch J.A."/>
            <person name="De Vries R.P."/>
            <person name="Sukno S.A."/>
            <person name="Thon M.R."/>
        </authorList>
    </citation>
    <scope>NUCLEOTIDE SEQUENCE</scope>
    <source>
        <strain evidence="1">MAFF235873</strain>
    </source>
</reference>
<evidence type="ECO:0000313" key="1">
    <source>
        <dbReference type="EMBL" id="KAK2020859.1"/>
    </source>
</evidence>
<sequence>MGKYHRIEAEHCACDECNAVQHGEINVWAMHACISYIFLQMKIIHSFEHGRCQSANRHHTLSFLCRMFQQPYVAVHISFARWPSHPCLTPMPRSPRPINVPGEGRECFVCGWRPVESLRLLLNGFFFFFGTRNLAQVVVLHLPFVESRQLCIFLHQTAETPAMLYRLK</sequence>
<dbReference type="EMBL" id="MU843164">
    <property type="protein sequence ID" value="KAK2020859.1"/>
    <property type="molecule type" value="Genomic_DNA"/>
</dbReference>
<accession>A0AAD9H3K7</accession>
<dbReference type="AlphaFoldDB" id="A0AAD9H3K7"/>
<proteinExistence type="predicted"/>
<dbReference type="Proteomes" id="UP001232148">
    <property type="component" value="Unassembled WGS sequence"/>
</dbReference>
<comment type="caution">
    <text evidence="1">The sequence shown here is derived from an EMBL/GenBank/DDBJ whole genome shotgun (WGS) entry which is preliminary data.</text>
</comment>
<protein>
    <submittedName>
        <fullName evidence="1">Uncharacterized protein</fullName>
    </submittedName>
</protein>
<evidence type="ECO:0000313" key="2">
    <source>
        <dbReference type="Proteomes" id="UP001232148"/>
    </source>
</evidence>
<organism evidence="1 2">
    <name type="scientific">Colletotrichum zoysiae</name>
    <dbReference type="NCBI Taxonomy" id="1216348"/>
    <lineage>
        <taxon>Eukaryota</taxon>
        <taxon>Fungi</taxon>
        <taxon>Dikarya</taxon>
        <taxon>Ascomycota</taxon>
        <taxon>Pezizomycotina</taxon>
        <taxon>Sordariomycetes</taxon>
        <taxon>Hypocreomycetidae</taxon>
        <taxon>Glomerellales</taxon>
        <taxon>Glomerellaceae</taxon>
        <taxon>Colletotrichum</taxon>
        <taxon>Colletotrichum graminicola species complex</taxon>
    </lineage>
</organism>
<name>A0AAD9H3K7_9PEZI</name>
<gene>
    <name evidence="1" type="ORF">LX32DRAFT_287208</name>
</gene>
<keyword evidence="2" id="KW-1185">Reference proteome</keyword>